<feature type="domain" description="SKP1 component dimerisation" evidence="4">
    <location>
        <begin position="110"/>
        <end position="153"/>
    </location>
</feature>
<reference evidence="6 7" key="1">
    <citation type="journal article" date="2007" name="Nature">
        <title>Evolution of genes and genomes on the Drosophila phylogeny.</title>
        <authorList>
            <consortium name="Drosophila 12 Genomes Consortium"/>
            <person name="Clark A.G."/>
            <person name="Eisen M.B."/>
            <person name="Smith D.R."/>
            <person name="Bergman C.M."/>
            <person name="Oliver B."/>
            <person name="Markow T.A."/>
            <person name="Kaufman T.C."/>
            <person name="Kellis M."/>
            <person name="Gelbart W."/>
            <person name="Iyer V.N."/>
            <person name="Pollard D.A."/>
            <person name="Sackton T.B."/>
            <person name="Larracuente A.M."/>
            <person name="Singh N.D."/>
            <person name="Abad J.P."/>
            <person name="Abt D.N."/>
            <person name="Adryan B."/>
            <person name="Aguade M."/>
            <person name="Akashi H."/>
            <person name="Anderson W.W."/>
            <person name="Aquadro C.F."/>
            <person name="Ardell D.H."/>
            <person name="Arguello R."/>
            <person name="Artieri C.G."/>
            <person name="Barbash D.A."/>
            <person name="Barker D."/>
            <person name="Barsanti P."/>
            <person name="Batterham P."/>
            <person name="Batzoglou S."/>
            <person name="Begun D."/>
            <person name="Bhutkar A."/>
            <person name="Blanco E."/>
            <person name="Bosak S.A."/>
            <person name="Bradley R.K."/>
            <person name="Brand A.D."/>
            <person name="Brent M.R."/>
            <person name="Brooks A.N."/>
            <person name="Brown R.H."/>
            <person name="Butlin R.K."/>
            <person name="Caggese C."/>
            <person name="Calvi B.R."/>
            <person name="Bernardo de Carvalho A."/>
            <person name="Caspi A."/>
            <person name="Castrezana S."/>
            <person name="Celniker S.E."/>
            <person name="Chang J.L."/>
            <person name="Chapple C."/>
            <person name="Chatterji S."/>
            <person name="Chinwalla A."/>
            <person name="Civetta A."/>
            <person name="Clifton S.W."/>
            <person name="Comeron J.M."/>
            <person name="Costello J.C."/>
            <person name="Coyne J.A."/>
            <person name="Daub J."/>
            <person name="David R.G."/>
            <person name="Delcher A.L."/>
            <person name="Delehaunty K."/>
            <person name="Do C.B."/>
            <person name="Ebling H."/>
            <person name="Edwards K."/>
            <person name="Eickbush T."/>
            <person name="Evans J.D."/>
            <person name="Filipski A."/>
            <person name="Findeiss S."/>
            <person name="Freyhult E."/>
            <person name="Fulton L."/>
            <person name="Fulton R."/>
            <person name="Garcia A.C."/>
            <person name="Gardiner A."/>
            <person name="Garfield D.A."/>
            <person name="Garvin B.E."/>
            <person name="Gibson G."/>
            <person name="Gilbert D."/>
            <person name="Gnerre S."/>
            <person name="Godfrey J."/>
            <person name="Good R."/>
            <person name="Gotea V."/>
            <person name="Gravely B."/>
            <person name="Greenberg A.J."/>
            <person name="Griffiths-Jones S."/>
            <person name="Gross S."/>
            <person name="Guigo R."/>
            <person name="Gustafson E.A."/>
            <person name="Haerty W."/>
            <person name="Hahn M.W."/>
            <person name="Halligan D.L."/>
            <person name="Halpern A.L."/>
            <person name="Halter G.M."/>
            <person name="Han M.V."/>
            <person name="Heger A."/>
            <person name="Hillier L."/>
            <person name="Hinrichs A.S."/>
            <person name="Holmes I."/>
            <person name="Hoskins R.A."/>
            <person name="Hubisz M.J."/>
            <person name="Hultmark D."/>
            <person name="Huntley M.A."/>
            <person name="Jaffe D.B."/>
            <person name="Jagadeeshan S."/>
            <person name="Jeck W.R."/>
            <person name="Johnson J."/>
            <person name="Jones C.D."/>
            <person name="Jordan W.C."/>
            <person name="Karpen G.H."/>
            <person name="Kataoka E."/>
            <person name="Keightley P.D."/>
            <person name="Kheradpour P."/>
            <person name="Kirkness E.F."/>
            <person name="Koerich L.B."/>
            <person name="Kristiansen K."/>
            <person name="Kudrna D."/>
            <person name="Kulathinal R.J."/>
            <person name="Kumar S."/>
            <person name="Kwok R."/>
            <person name="Lander E."/>
            <person name="Langley C.H."/>
            <person name="Lapoint R."/>
            <person name="Lazzaro B.P."/>
            <person name="Lee S.J."/>
            <person name="Levesque L."/>
            <person name="Li R."/>
            <person name="Lin C.F."/>
            <person name="Lin M.F."/>
            <person name="Lindblad-Toh K."/>
            <person name="Llopart A."/>
            <person name="Long M."/>
            <person name="Low L."/>
            <person name="Lozovsky E."/>
            <person name="Lu J."/>
            <person name="Luo M."/>
            <person name="Machado C.A."/>
            <person name="Makalowski W."/>
            <person name="Marzo M."/>
            <person name="Matsuda M."/>
            <person name="Matzkin L."/>
            <person name="McAllister B."/>
            <person name="McBride C.S."/>
            <person name="McKernan B."/>
            <person name="McKernan K."/>
            <person name="Mendez-Lago M."/>
            <person name="Minx P."/>
            <person name="Mollenhauer M.U."/>
            <person name="Montooth K."/>
            <person name="Mount S.M."/>
            <person name="Mu X."/>
            <person name="Myers E."/>
            <person name="Negre B."/>
            <person name="Newfeld S."/>
            <person name="Nielsen R."/>
            <person name="Noor M.A."/>
            <person name="O'Grady P."/>
            <person name="Pachter L."/>
            <person name="Papaceit M."/>
            <person name="Parisi M.J."/>
            <person name="Parisi M."/>
            <person name="Parts L."/>
            <person name="Pedersen J.S."/>
            <person name="Pesole G."/>
            <person name="Phillippy A.M."/>
            <person name="Ponting C.P."/>
            <person name="Pop M."/>
            <person name="Porcelli D."/>
            <person name="Powell J.R."/>
            <person name="Prohaska S."/>
            <person name="Pruitt K."/>
            <person name="Puig M."/>
            <person name="Quesneville H."/>
            <person name="Ram K.R."/>
            <person name="Rand D."/>
            <person name="Rasmussen M.D."/>
            <person name="Reed L.K."/>
            <person name="Reenan R."/>
            <person name="Reily A."/>
            <person name="Remington K.A."/>
            <person name="Rieger T.T."/>
            <person name="Ritchie M.G."/>
            <person name="Robin C."/>
            <person name="Rogers Y.H."/>
            <person name="Rohde C."/>
            <person name="Rozas J."/>
            <person name="Rubenfield M.J."/>
            <person name="Ruiz A."/>
            <person name="Russo S."/>
            <person name="Salzberg S.L."/>
            <person name="Sanchez-Gracia A."/>
            <person name="Saranga D.J."/>
            <person name="Sato H."/>
            <person name="Schaeffer S.W."/>
            <person name="Schatz M.C."/>
            <person name="Schlenke T."/>
            <person name="Schwartz R."/>
            <person name="Segarra C."/>
            <person name="Singh R.S."/>
            <person name="Sirot L."/>
            <person name="Sirota M."/>
            <person name="Sisneros N.B."/>
            <person name="Smith C.D."/>
            <person name="Smith T.F."/>
            <person name="Spieth J."/>
            <person name="Stage D.E."/>
            <person name="Stark A."/>
            <person name="Stephan W."/>
            <person name="Strausberg R.L."/>
            <person name="Strempel S."/>
            <person name="Sturgill D."/>
            <person name="Sutton G."/>
            <person name="Sutton G.G."/>
            <person name="Tao W."/>
            <person name="Teichmann S."/>
            <person name="Tobari Y.N."/>
            <person name="Tomimura Y."/>
            <person name="Tsolas J.M."/>
            <person name="Valente V.L."/>
            <person name="Venter E."/>
            <person name="Venter J.C."/>
            <person name="Vicario S."/>
            <person name="Vieira F.G."/>
            <person name="Vilella A.J."/>
            <person name="Villasante A."/>
            <person name="Walenz B."/>
            <person name="Wang J."/>
            <person name="Wasserman M."/>
            <person name="Watts T."/>
            <person name="Wilson D."/>
            <person name="Wilson R.K."/>
            <person name="Wing R.A."/>
            <person name="Wolfner M.F."/>
            <person name="Wong A."/>
            <person name="Wong G.K."/>
            <person name="Wu C.I."/>
            <person name="Wu G."/>
            <person name="Yamamoto D."/>
            <person name="Yang H.P."/>
            <person name="Yang S.P."/>
            <person name="Yorke J.A."/>
            <person name="Yoshida K."/>
            <person name="Zdobnov E."/>
            <person name="Zhang P."/>
            <person name="Zhang Y."/>
            <person name="Zimin A.V."/>
            <person name="Baldwin J."/>
            <person name="Abdouelleil A."/>
            <person name="Abdulkadir J."/>
            <person name="Abebe A."/>
            <person name="Abera B."/>
            <person name="Abreu J."/>
            <person name="Acer S.C."/>
            <person name="Aftuck L."/>
            <person name="Alexander A."/>
            <person name="An P."/>
            <person name="Anderson E."/>
            <person name="Anderson S."/>
            <person name="Arachi H."/>
            <person name="Azer M."/>
            <person name="Bachantsang P."/>
            <person name="Barry A."/>
            <person name="Bayul T."/>
            <person name="Berlin A."/>
            <person name="Bessette D."/>
            <person name="Bloom T."/>
            <person name="Blye J."/>
            <person name="Boguslavskiy L."/>
            <person name="Bonnet C."/>
            <person name="Boukhgalter B."/>
            <person name="Bourzgui I."/>
            <person name="Brown A."/>
            <person name="Cahill P."/>
            <person name="Channer S."/>
            <person name="Cheshatsang Y."/>
            <person name="Chuda L."/>
            <person name="Citroen M."/>
            <person name="Collymore A."/>
            <person name="Cooke P."/>
            <person name="Costello M."/>
            <person name="D'Aco K."/>
            <person name="Daza R."/>
            <person name="De Haan G."/>
            <person name="DeGray S."/>
            <person name="DeMaso C."/>
            <person name="Dhargay N."/>
            <person name="Dooley K."/>
            <person name="Dooley E."/>
            <person name="Doricent M."/>
            <person name="Dorje P."/>
            <person name="Dorjee K."/>
            <person name="Dupes A."/>
            <person name="Elong R."/>
            <person name="Falk J."/>
            <person name="Farina A."/>
            <person name="Faro S."/>
            <person name="Ferguson D."/>
            <person name="Fisher S."/>
            <person name="Foley C.D."/>
            <person name="Franke A."/>
            <person name="Friedrich D."/>
            <person name="Gadbois L."/>
            <person name="Gearin G."/>
            <person name="Gearin C.R."/>
            <person name="Giannoukos G."/>
            <person name="Goode T."/>
            <person name="Graham J."/>
            <person name="Grandbois E."/>
            <person name="Grewal S."/>
            <person name="Gyaltsen K."/>
            <person name="Hafez N."/>
            <person name="Hagos B."/>
            <person name="Hall J."/>
            <person name="Henson C."/>
            <person name="Hollinger A."/>
            <person name="Honan T."/>
            <person name="Huard M.D."/>
            <person name="Hughes L."/>
            <person name="Hurhula B."/>
            <person name="Husby M.E."/>
            <person name="Kamat A."/>
            <person name="Kanga B."/>
            <person name="Kashin S."/>
            <person name="Khazanovich D."/>
            <person name="Kisner P."/>
            <person name="Lance K."/>
            <person name="Lara M."/>
            <person name="Lee W."/>
            <person name="Lennon N."/>
            <person name="Letendre F."/>
            <person name="LeVine R."/>
            <person name="Lipovsky A."/>
            <person name="Liu X."/>
            <person name="Liu J."/>
            <person name="Liu S."/>
            <person name="Lokyitsang T."/>
            <person name="Lokyitsang Y."/>
            <person name="Lubonja R."/>
            <person name="Lui A."/>
            <person name="MacDonald P."/>
            <person name="Magnisalis V."/>
            <person name="Maru K."/>
            <person name="Matthews C."/>
            <person name="McCusker W."/>
            <person name="McDonough S."/>
            <person name="Mehta T."/>
            <person name="Meldrim J."/>
            <person name="Meneus L."/>
            <person name="Mihai O."/>
            <person name="Mihalev A."/>
            <person name="Mihova T."/>
            <person name="Mittelman R."/>
            <person name="Mlenga V."/>
            <person name="Montmayeur A."/>
            <person name="Mulrain L."/>
            <person name="Navidi A."/>
            <person name="Naylor J."/>
            <person name="Negash T."/>
            <person name="Nguyen T."/>
            <person name="Nguyen N."/>
            <person name="Nicol R."/>
            <person name="Norbu C."/>
            <person name="Norbu N."/>
            <person name="Novod N."/>
            <person name="O'Neill B."/>
            <person name="Osman S."/>
            <person name="Markiewicz E."/>
            <person name="Oyono O.L."/>
            <person name="Patti C."/>
            <person name="Phunkhang P."/>
            <person name="Pierre F."/>
            <person name="Priest M."/>
            <person name="Raghuraman S."/>
            <person name="Rege F."/>
            <person name="Reyes R."/>
            <person name="Rise C."/>
            <person name="Rogov P."/>
            <person name="Ross K."/>
            <person name="Ryan E."/>
            <person name="Settipalli S."/>
            <person name="Shea T."/>
            <person name="Sherpa N."/>
            <person name="Shi L."/>
            <person name="Shih D."/>
            <person name="Sparrow T."/>
            <person name="Spaulding J."/>
            <person name="Stalker J."/>
            <person name="Stange-Thomann N."/>
            <person name="Stavropoulos S."/>
            <person name="Stone C."/>
            <person name="Strader C."/>
            <person name="Tesfaye S."/>
            <person name="Thomson T."/>
            <person name="Thoulutsang Y."/>
            <person name="Thoulutsang D."/>
            <person name="Topham K."/>
            <person name="Topping I."/>
            <person name="Tsamla T."/>
            <person name="Vassiliev H."/>
            <person name="Vo A."/>
            <person name="Wangchuk T."/>
            <person name="Wangdi T."/>
            <person name="Weiand M."/>
            <person name="Wilkinson J."/>
            <person name="Wilson A."/>
            <person name="Yadav S."/>
            <person name="Young G."/>
            <person name="Yu Q."/>
            <person name="Zembek L."/>
            <person name="Zhong D."/>
            <person name="Zimmer A."/>
            <person name="Zwirko Z."/>
            <person name="Jaffe D.B."/>
            <person name="Alvarez P."/>
            <person name="Brockman W."/>
            <person name="Butler J."/>
            <person name="Chin C."/>
            <person name="Gnerre S."/>
            <person name="Grabherr M."/>
            <person name="Kleber M."/>
            <person name="Mauceli E."/>
            <person name="MacCallum I."/>
        </authorList>
    </citation>
    <scope>NUCLEOTIDE SEQUENCE [LARGE SCALE GENOMIC DNA]</scope>
    <source>
        <strain evidence="7">Tucson 14030-0811.24</strain>
    </source>
</reference>
<dbReference type="GO" id="GO:0006511">
    <property type="term" value="P:ubiquitin-dependent protein catabolic process"/>
    <property type="evidence" value="ECO:0007669"/>
    <property type="project" value="InterPro"/>
</dbReference>
<protein>
    <recommendedName>
        <fullName evidence="8">S-phase kinase-associated protein 1</fullName>
    </recommendedName>
</protein>
<dbReference type="PIRSF" id="PIRSF028729">
    <property type="entry name" value="E3_ubiquit_lig_SCF_Skp"/>
    <property type="match status" value="1"/>
</dbReference>
<comment type="pathway">
    <text evidence="3">Protein modification; protein ubiquitination.</text>
</comment>
<dbReference type="InParanoid" id="B4NMP0"/>
<name>B4NMP0_DROWI</name>
<evidence type="ECO:0000313" key="6">
    <source>
        <dbReference type="EMBL" id="EDW85629.1"/>
    </source>
</evidence>
<dbReference type="Pfam" id="PF03931">
    <property type="entry name" value="Skp1_POZ"/>
    <property type="match status" value="1"/>
</dbReference>
<dbReference type="GO" id="GO:0016567">
    <property type="term" value="P:protein ubiquitination"/>
    <property type="evidence" value="ECO:0007669"/>
    <property type="project" value="UniProtKB-UniPathway"/>
</dbReference>
<organism evidence="6 7">
    <name type="scientific">Drosophila willistoni</name>
    <name type="common">Fruit fly</name>
    <dbReference type="NCBI Taxonomy" id="7260"/>
    <lineage>
        <taxon>Eukaryota</taxon>
        <taxon>Metazoa</taxon>
        <taxon>Ecdysozoa</taxon>
        <taxon>Arthropoda</taxon>
        <taxon>Hexapoda</taxon>
        <taxon>Insecta</taxon>
        <taxon>Pterygota</taxon>
        <taxon>Neoptera</taxon>
        <taxon>Endopterygota</taxon>
        <taxon>Diptera</taxon>
        <taxon>Brachycera</taxon>
        <taxon>Muscomorpha</taxon>
        <taxon>Ephydroidea</taxon>
        <taxon>Drosophilidae</taxon>
        <taxon>Drosophila</taxon>
        <taxon>Sophophora</taxon>
    </lineage>
</organism>
<dbReference type="HOGENOM" id="CLU_059252_7_0_1"/>
<dbReference type="CDD" id="cd18322">
    <property type="entry name" value="BTB_POZ_SKP1"/>
    <property type="match status" value="1"/>
</dbReference>
<evidence type="ECO:0000259" key="4">
    <source>
        <dbReference type="Pfam" id="PF01466"/>
    </source>
</evidence>
<dbReference type="FunFam" id="3.30.710.10:FF:000026">
    <property type="entry name" value="E3 ubiquitin ligase complex SCF subunit"/>
    <property type="match status" value="1"/>
</dbReference>
<dbReference type="Pfam" id="PF01466">
    <property type="entry name" value="Skp1"/>
    <property type="match status" value="1"/>
</dbReference>
<evidence type="ECO:0000259" key="5">
    <source>
        <dbReference type="Pfam" id="PF03931"/>
    </source>
</evidence>
<dbReference type="STRING" id="7260.B4NMP0"/>
<dbReference type="PhylomeDB" id="B4NMP0"/>
<dbReference type="Proteomes" id="UP000007798">
    <property type="component" value="Unassembled WGS sequence"/>
</dbReference>
<dbReference type="InterPro" id="IPR016072">
    <property type="entry name" value="Skp1_comp_dimer"/>
</dbReference>
<dbReference type="SMART" id="SM00512">
    <property type="entry name" value="Skp1"/>
    <property type="match status" value="1"/>
</dbReference>
<dbReference type="KEGG" id="dwi:6652545"/>
<dbReference type="InterPro" id="IPR011333">
    <property type="entry name" value="SKP1/BTB/POZ_sf"/>
</dbReference>
<dbReference type="OrthoDB" id="2342932at2759"/>
<dbReference type="Gene3D" id="3.30.710.10">
    <property type="entry name" value="Potassium Channel Kv1.1, Chain A"/>
    <property type="match status" value="1"/>
</dbReference>
<dbReference type="SUPFAM" id="SSF54695">
    <property type="entry name" value="POZ domain"/>
    <property type="match status" value="1"/>
</dbReference>
<dbReference type="eggNOG" id="KOG1724">
    <property type="taxonomic scope" value="Eukaryota"/>
</dbReference>
<dbReference type="EMBL" id="CH964282">
    <property type="protein sequence ID" value="EDW85629.1"/>
    <property type="molecule type" value="Genomic_DNA"/>
</dbReference>
<dbReference type="InterPro" id="IPR016897">
    <property type="entry name" value="SKP1"/>
</dbReference>
<feature type="domain" description="SKP1 component POZ" evidence="5">
    <location>
        <begin position="2"/>
        <end position="66"/>
    </location>
</feature>
<dbReference type="AlphaFoldDB" id="B4NMP0"/>
<evidence type="ECO:0000256" key="3">
    <source>
        <dbReference type="PIRNR" id="PIRNR028729"/>
    </source>
</evidence>
<keyword evidence="2 3" id="KW-0833">Ubl conjugation pathway</keyword>
<dbReference type="InterPro" id="IPR001232">
    <property type="entry name" value="SKP1-like"/>
</dbReference>
<dbReference type="SUPFAM" id="SSF81382">
    <property type="entry name" value="Skp1 dimerisation domain-like"/>
    <property type="match status" value="1"/>
</dbReference>
<gene>
    <name evidence="6" type="primary">Dwil\GK23055</name>
    <name evidence="6" type="ORF">Dwil_GK23055</name>
</gene>
<evidence type="ECO:0008006" key="8">
    <source>
        <dbReference type="Google" id="ProtNLM"/>
    </source>
</evidence>
<dbReference type="OMA" id="ANMIKGH"/>
<sequence length="154" mass="17702">MPFVKLQSSDGEIFETDDRAAKCSGTIKTLLKDCQLEDAESQIIPLPNVNSMILTKILLWVNHHKDDEPVDDNEEDRTYSISQWDAEFLQVDQGTLFELIMAANYLDIRGLMEVTCKTVANMITGRTPEEIRRLFNIRKDFTSSEEELVRNESE</sequence>
<proteinExistence type="inferred from homology"/>
<evidence type="ECO:0000313" key="7">
    <source>
        <dbReference type="Proteomes" id="UP000007798"/>
    </source>
</evidence>
<accession>B4NMP0</accession>
<dbReference type="PANTHER" id="PTHR11165">
    <property type="entry name" value="SKP1"/>
    <property type="match status" value="1"/>
</dbReference>
<dbReference type="InterPro" id="IPR016073">
    <property type="entry name" value="Skp1_comp_POZ"/>
</dbReference>
<dbReference type="InterPro" id="IPR036296">
    <property type="entry name" value="SKP1-like_dim_sf"/>
</dbReference>
<comment type="similarity">
    <text evidence="1 3">Belongs to the SKP1 family.</text>
</comment>
<dbReference type="UniPathway" id="UPA00143"/>
<evidence type="ECO:0000256" key="1">
    <source>
        <dbReference type="ARBA" id="ARBA00009993"/>
    </source>
</evidence>
<keyword evidence="7" id="KW-1185">Reference proteome</keyword>
<evidence type="ECO:0000256" key="2">
    <source>
        <dbReference type="ARBA" id="ARBA00022786"/>
    </source>
</evidence>